<dbReference type="Gene3D" id="1.25.40.20">
    <property type="entry name" value="Ankyrin repeat-containing domain"/>
    <property type="match status" value="2"/>
</dbReference>
<comment type="subcellular location">
    <subcellularLocation>
        <location evidence="1">Cytoplasm</location>
    </subcellularLocation>
</comment>
<feature type="region of interest" description="Disordered" evidence="6">
    <location>
        <begin position="24"/>
        <end position="51"/>
    </location>
</feature>
<protein>
    <submittedName>
        <fullName evidence="9">Ankyrin repeat and sterile alpha motif domain containing 1A</fullName>
    </submittedName>
</protein>
<dbReference type="SMART" id="SM00462">
    <property type="entry name" value="PTB"/>
    <property type="match status" value="1"/>
</dbReference>
<dbReference type="CDD" id="cd09500">
    <property type="entry name" value="SAM_AIDA1AB-like_repeat2"/>
    <property type="match status" value="1"/>
</dbReference>
<evidence type="ECO:0000259" key="7">
    <source>
        <dbReference type="PROSITE" id="PS01179"/>
    </source>
</evidence>
<feature type="domain" description="SAM" evidence="8">
    <location>
        <begin position="689"/>
        <end position="750"/>
    </location>
</feature>
<accession>A0A8C5C2P2</accession>
<dbReference type="SUPFAM" id="SSF47769">
    <property type="entry name" value="SAM/Pointed domain"/>
    <property type="match status" value="2"/>
</dbReference>
<feature type="compositionally biased region" description="Low complexity" evidence="6">
    <location>
        <begin position="534"/>
        <end position="553"/>
    </location>
</feature>
<evidence type="ECO:0000259" key="8">
    <source>
        <dbReference type="PROSITE" id="PS50105"/>
    </source>
</evidence>
<feature type="compositionally biased region" description="Basic and acidic residues" evidence="6">
    <location>
        <begin position="390"/>
        <end position="402"/>
    </location>
</feature>
<dbReference type="InterPro" id="IPR013761">
    <property type="entry name" value="SAM/pointed_sf"/>
</dbReference>
<evidence type="ECO:0000256" key="1">
    <source>
        <dbReference type="ARBA" id="ARBA00004496"/>
    </source>
</evidence>
<keyword evidence="10" id="KW-1185">Reference proteome</keyword>
<dbReference type="PROSITE" id="PS50297">
    <property type="entry name" value="ANK_REP_REGION"/>
    <property type="match status" value="5"/>
</dbReference>
<dbReference type="Ensembl" id="ENSGMOT00000061934.1">
    <property type="protein sequence ID" value="ENSGMOP00000055024.1"/>
    <property type="gene ID" value="ENSGMOG00000009954.2"/>
</dbReference>
<evidence type="ECO:0000256" key="5">
    <source>
        <dbReference type="PROSITE-ProRule" id="PRU00023"/>
    </source>
</evidence>
<dbReference type="PROSITE" id="PS50088">
    <property type="entry name" value="ANK_REPEAT"/>
    <property type="match status" value="5"/>
</dbReference>
<feature type="repeat" description="ANK" evidence="5">
    <location>
        <begin position="229"/>
        <end position="261"/>
    </location>
</feature>
<evidence type="ECO:0000256" key="2">
    <source>
        <dbReference type="ARBA" id="ARBA00022490"/>
    </source>
</evidence>
<evidence type="ECO:0000313" key="10">
    <source>
        <dbReference type="Proteomes" id="UP000694546"/>
    </source>
</evidence>
<feature type="compositionally biased region" description="Gly residues" evidence="6">
    <location>
        <begin position="32"/>
        <end position="44"/>
    </location>
</feature>
<feature type="region of interest" description="Disordered" evidence="6">
    <location>
        <begin position="821"/>
        <end position="847"/>
    </location>
</feature>
<dbReference type="SUPFAM" id="SSF50729">
    <property type="entry name" value="PH domain-like"/>
    <property type="match status" value="1"/>
</dbReference>
<dbReference type="Pfam" id="PF00536">
    <property type="entry name" value="SAM_1"/>
    <property type="match status" value="2"/>
</dbReference>
<keyword evidence="3" id="KW-0677">Repeat</keyword>
<sequence>MGKEQELLEAARTGNLASVEKLLSGKRQSAGTGSGLSGTGGSGNSSGHSAASHPLSSLLSIWRGPNVNCVDSTGYTPLHHAALNGHSDVVEALLRNEAFTNIADNKGCYPLHLAAWKGDQQIVNLLIHQGPSHPKLNEQSSVDPRESKRCGPFDPYINAKNNDNETPLHCAAQYGHTQVARLLLEELTDPTMRNNKFETPLDLAALYGRLEVVKLLLSAHPNLLGCNTKKHTPLHLASRNGHLGVVEVLLDTGMDINYETERGSALHEAALYGKADVVQRLLSAGIEASITDIRGLTALDTVREMPSQKSREIAALIHGHMVGKPPDLDLPPPPIPPPQESPSPRRRGDLEKMGELISGMASRPEEESPYEALFEATSCHSLDSLASGKSSDRDSGRPDSDAGKVSLAPANALYTHSSIDERGEPAEEEGDHTYELLFSAQTRSSPTSHKTLPTRGSHAHYSSVVSDVSQPSEEQPGAGVPEQFTGLLHGSSPVFDCREEPFRLPGVTATPTPASQPKPEGNAPEAKAPEAKPPTKAKAPPTAAPAPAAAAATPSPPRPNMAAILTDFDPKAIYATVSKEPRDGGGAGGSPAGRMRPPGDLKLARSLSKSDSDLLVSPPGEEDGCLGSRSESVSNCSAGKKRLEKSPSFTSEWDEIEKIMTLIGAGIDFTRDQQYTTPGAAGRLLEQPVGDWLEHVGLPQYESKLLLNGFDDLHYMGRNVMEEQDLREIGITDPSHRRKILHAARSLPKVKALGCDGNTSLSAWLDSLGLQEYLHNFLASGYRTLECVKTLWELEIVNVLKIALLGHRKRIIASLAERPYEEPPVKPPRLSQIRDLPSSLSSSPLTHLDSYAGGRSMDLLLPLPESGRKKSADLDHEAGQRQERNEDRYREPRLTLRPPSQAAPYAPVQNWHHQPEKLIFESCGYEANYLGSMLIKELRGTESTQDACAKMRRSTEQMRKVPTIVLSITYKGVKFIDAANKNIIAEHEIRNISCAAQDPEDLCTFAYITKDLQTSHHYCHVFSTVDVNLTYEIILTLGQAFEVAYQLALQAQRAKQHHRVPVGPGSEVIDTTSSRPVPKPRGSVRKSGDSPPLDSRCCVCYTCTPLRPSLPPLPDSQGDGVERETDGQSQGSATWLVDPKDAKRTISTKYETTIF</sequence>
<feature type="region of interest" description="Disordered" evidence="6">
    <location>
        <begin position="866"/>
        <end position="901"/>
    </location>
</feature>
<dbReference type="InterPro" id="IPR001660">
    <property type="entry name" value="SAM"/>
</dbReference>
<dbReference type="CDD" id="cd09499">
    <property type="entry name" value="SAM_AIDA1AB-like_repeat1"/>
    <property type="match status" value="1"/>
</dbReference>
<dbReference type="InterPro" id="IPR002110">
    <property type="entry name" value="Ankyrin_rpt"/>
</dbReference>
<feature type="domain" description="PID" evidence="7">
    <location>
        <begin position="925"/>
        <end position="1054"/>
    </location>
</feature>
<dbReference type="Gene3D" id="2.30.29.30">
    <property type="entry name" value="Pleckstrin-homology domain (PH domain)/Phosphotyrosine-binding domain (PTB)"/>
    <property type="match status" value="1"/>
</dbReference>
<dbReference type="PANTHER" id="PTHR24174:SF4">
    <property type="entry name" value="ANKYRIN REPEAT AND SAM DOMAIN-CONTAINING PROTEIN 1A"/>
    <property type="match status" value="1"/>
</dbReference>
<feature type="region of interest" description="Disordered" evidence="6">
    <location>
        <begin position="1111"/>
        <end position="1134"/>
    </location>
</feature>
<feature type="compositionally biased region" description="Basic and acidic residues" evidence="6">
    <location>
        <begin position="597"/>
        <end position="612"/>
    </location>
</feature>
<proteinExistence type="predicted"/>
<feature type="repeat" description="ANK" evidence="5">
    <location>
        <begin position="73"/>
        <end position="105"/>
    </location>
</feature>
<feature type="compositionally biased region" description="Low complexity" evidence="6">
    <location>
        <begin position="517"/>
        <end position="526"/>
    </location>
</feature>
<dbReference type="GO" id="GO:0005829">
    <property type="term" value="C:cytosol"/>
    <property type="evidence" value="ECO:0007669"/>
    <property type="project" value="TreeGrafter"/>
</dbReference>
<dbReference type="PROSITE" id="PS01179">
    <property type="entry name" value="PID"/>
    <property type="match status" value="1"/>
</dbReference>
<evidence type="ECO:0000256" key="4">
    <source>
        <dbReference type="ARBA" id="ARBA00023043"/>
    </source>
</evidence>
<dbReference type="Pfam" id="PF12796">
    <property type="entry name" value="Ank_2"/>
    <property type="match status" value="3"/>
</dbReference>
<feature type="compositionally biased region" description="Polar residues" evidence="6">
    <location>
        <begin position="439"/>
        <end position="451"/>
    </location>
</feature>
<name>A0A8C5C2P2_GADMO</name>
<dbReference type="InterPro" id="IPR036770">
    <property type="entry name" value="Ankyrin_rpt-contain_sf"/>
</dbReference>
<evidence type="ECO:0000256" key="3">
    <source>
        <dbReference type="ARBA" id="ARBA00022737"/>
    </source>
</evidence>
<dbReference type="Pfam" id="PF00640">
    <property type="entry name" value="PID"/>
    <property type="match status" value="1"/>
</dbReference>
<reference evidence="9" key="1">
    <citation type="submission" date="2019-07" db="EMBL/GenBank/DDBJ databases">
        <authorList>
            <consortium name="Wellcome Sanger Institute Data Sharing"/>
        </authorList>
    </citation>
    <scope>NUCLEOTIDE SEQUENCE [LARGE SCALE GENOMIC DNA]</scope>
</reference>
<dbReference type="PROSITE" id="PS50105">
    <property type="entry name" value="SAM_DOMAIN"/>
    <property type="match status" value="2"/>
</dbReference>
<dbReference type="SMART" id="SM00454">
    <property type="entry name" value="SAM"/>
    <property type="match status" value="2"/>
</dbReference>
<feature type="region of interest" description="Disordered" evidence="6">
    <location>
        <begin position="383"/>
        <end position="566"/>
    </location>
</feature>
<dbReference type="SMART" id="SM00248">
    <property type="entry name" value="ANK"/>
    <property type="match status" value="6"/>
</dbReference>
<dbReference type="InterPro" id="IPR033635">
    <property type="entry name" value="ANKS1/Caskin"/>
</dbReference>
<keyword evidence="4 5" id="KW-0040">ANK repeat</keyword>
<reference evidence="9" key="2">
    <citation type="submission" date="2025-08" db="UniProtKB">
        <authorList>
            <consortium name="Ensembl"/>
        </authorList>
    </citation>
    <scope>IDENTIFICATION</scope>
</reference>
<evidence type="ECO:0000313" key="9">
    <source>
        <dbReference type="Ensembl" id="ENSGMOP00000055024.1"/>
    </source>
</evidence>
<feature type="repeat" description="ANK" evidence="5">
    <location>
        <begin position="163"/>
        <end position="195"/>
    </location>
</feature>
<feature type="region of interest" description="Disordered" evidence="6">
    <location>
        <begin position="578"/>
        <end position="641"/>
    </location>
</feature>
<feature type="repeat" description="ANK" evidence="5">
    <location>
        <begin position="261"/>
        <end position="293"/>
    </location>
</feature>
<feature type="repeat" description="ANK" evidence="5">
    <location>
        <begin position="106"/>
        <end position="138"/>
    </location>
</feature>
<feature type="compositionally biased region" description="Low complexity" evidence="6">
    <location>
        <begin position="836"/>
        <end position="845"/>
    </location>
</feature>
<dbReference type="PANTHER" id="PTHR24174">
    <property type="entry name" value="ANKYRIN REPEAT AND STERILE ALPHA MOTIF DOMAIN-CONTAINING PROTEIN 1"/>
    <property type="match status" value="1"/>
</dbReference>
<dbReference type="Gene3D" id="1.10.150.50">
    <property type="entry name" value="Transcription Factor, Ets-1"/>
    <property type="match status" value="2"/>
</dbReference>
<dbReference type="InterPro" id="IPR041880">
    <property type="entry name" value="SAM_ANKS1_repeat1"/>
</dbReference>
<dbReference type="GO" id="GO:0048013">
    <property type="term" value="P:ephrin receptor signaling pathway"/>
    <property type="evidence" value="ECO:0007669"/>
    <property type="project" value="TreeGrafter"/>
</dbReference>
<dbReference type="GO" id="GO:0046875">
    <property type="term" value="F:ephrin receptor binding"/>
    <property type="evidence" value="ECO:0007669"/>
    <property type="project" value="TreeGrafter"/>
</dbReference>
<feature type="region of interest" description="Disordered" evidence="6">
    <location>
        <begin position="1057"/>
        <end position="1093"/>
    </location>
</feature>
<evidence type="ECO:0000256" key="6">
    <source>
        <dbReference type="SAM" id="MobiDB-lite"/>
    </source>
</evidence>
<dbReference type="InterPro" id="IPR011993">
    <property type="entry name" value="PH-like_dom_sf"/>
</dbReference>
<feature type="compositionally biased region" description="Pro residues" evidence="6">
    <location>
        <begin position="328"/>
        <end position="341"/>
    </location>
</feature>
<organism evidence="9 10">
    <name type="scientific">Gadus morhua</name>
    <name type="common">Atlantic cod</name>
    <dbReference type="NCBI Taxonomy" id="8049"/>
    <lineage>
        <taxon>Eukaryota</taxon>
        <taxon>Metazoa</taxon>
        <taxon>Chordata</taxon>
        <taxon>Craniata</taxon>
        <taxon>Vertebrata</taxon>
        <taxon>Euteleostomi</taxon>
        <taxon>Actinopterygii</taxon>
        <taxon>Neopterygii</taxon>
        <taxon>Teleostei</taxon>
        <taxon>Neoteleostei</taxon>
        <taxon>Acanthomorphata</taxon>
        <taxon>Zeiogadaria</taxon>
        <taxon>Gadariae</taxon>
        <taxon>Gadiformes</taxon>
        <taxon>Gadoidei</taxon>
        <taxon>Gadidae</taxon>
        <taxon>Gadus</taxon>
    </lineage>
</organism>
<reference evidence="9" key="3">
    <citation type="submission" date="2025-09" db="UniProtKB">
        <authorList>
            <consortium name="Ensembl"/>
        </authorList>
    </citation>
    <scope>IDENTIFICATION</scope>
</reference>
<dbReference type="InterPro" id="IPR041882">
    <property type="entry name" value="SAM_ANKS1_repeat2"/>
</dbReference>
<dbReference type="GeneTree" id="ENSGT00940000155806"/>
<feature type="region of interest" description="Disordered" evidence="6">
    <location>
        <begin position="321"/>
        <end position="349"/>
    </location>
</feature>
<feature type="compositionally biased region" description="Basic and acidic residues" evidence="6">
    <location>
        <begin position="866"/>
        <end position="894"/>
    </location>
</feature>
<dbReference type="PRINTS" id="PR01415">
    <property type="entry name" value="ANKYRIN"/>
</dbReference>
<dbReference type="Proteomes" id="UP000694546">
    <property type="component" value="Chromosome 1"/>
</dbReference>
<dbReference type="SUPFAM" id="SSF48403">
    <property type="entry name" value="Ankyrin repeat"/>
    <property type="match status" value="1"/>
</dbReference>
<dbReference type="CDD" id="cd01274">
    <property type="entry name" value="PTB_Anks"/>
    <property type="match status" value="1"/>
</dbReference>
<dbReference type="InterPro" id="IPR006020">
    <property type="entry name" value="PTB/PI_dom"/>
</dbReference>
<dbReference type="AlphaFoldDB" id="A0A8C5C2P2"/>
<gene>
    <name evidence="9" type="primary">ANKS1A</name>
</gene>
<keyword evidence="2" id="KW-0963">Cytoplasm</keyword>
<feature type="domain" description="SAM" evidence="8">
    <location>
        <begin position="756"/>
        <end position="815"/>
    </location>
</feature>
<feature type="compositionally biased region" description="Polar residues" evidence="6">
    <location>
        <begin position="463"/>
        <end position="473"/>
    </location>
</feature>